<dbReference type="PROSITE" id="PS51677">
    <property type="entry name" value="NODB"/>
    <property type="match status" value="1"/>
</dbReference>
<dbReference type="PANTHER" id="PTHR10587">
    <property type="entry name" value="GLYCOSYL TRANSFERASE-RELATED"/>
    <property type="match status" value="1"/>
</dbReference>
<gene>
    <name evidence="4" type="ORF">A3D09_01030</name>
</gene>
<keyword evidence="2" id="KW-0378">Hydrolase</keyword>
<evidence type="ECO:0000313" key="5">
    <source>
        <dbReference type="Proteomes" id="UP000177390"/>
    </source>
</evidence>
<dbReference type="GO" id="GO:0046872">
    <property type="term" value="F:metal ion binding"/>
    <property type="evidence" value="ECO:0007669"/>
    <property type="project" value="UniProtKB-KW"/>
</dbReference>
<evidence type="ECO:0000259" key="3">
    <source>
        <dbReference type="PROSITE" id="PS51677"/>
    </source>
</evidence>
<comment type="caution">
    <text evidence="4">The sequence shown here is derived from an EMBL/GenBank/DDBJ whole genome shotgun (WGS) entry which is preliminary data.</text>
</comment>
<dbReference type="InterPro" id="IPR011330">
    <property type="entry name" value="Glyco_hydro/deAcase_b/a-brl"/>
</dbReference>
<evidence type="ECO:0000313" key="4">
    <source>
        <dbReference type="EMBL" id="OGD71336.1"/>
    </source>
</evidence>
<keyword evidence="1" id="KW-0479">Metal-binding</keyword>
<dbReference type="GO" id="GO:0005975">
    <property type="term" value="P:carbohydrate metabolic process"/>
    <property type="evidence" value="ECO:0007669"/>
    <property type="project" value="InterPro"/>
</dbReference>
<reference evidence="4 5" key="1">
    <citation type="journal article" date="2016" name="Nat. Commun.">
        <title>Thousands of microbial genomes shed light on interconnected biogeochemical processes in an aquifer system.</title>
        <authorList>
            <person name="Anantharaman K."/>
            <person name="Brown C.T."/>
            <person name="Hug L.A."/>
            <person name="Sharon I."/>
            <person name="Castelle C.J."/>
            <person name="Probst A.J."/>
            <person name="Thomas B.C."/>
            <person name="Singh A."/>
            <person name="Wilkins M.J."/>
            <person name="Karaoz U."/>
            <person name="Brodie E.L."/>
            <person name="Williams K.H."/>
            <person name="Hubbard S.S."/>
            <person name="Banfield J.F."/>
        </authorList>
    </citation>
    <scope>NUCLEOTIDE SEQUENCE [LARGE SCALE GENOMIC DNA]</scope>
</reference>
<name>A0A1F5EVM8_9BACT</name>
<evidence type="ECO:0000256" key="1">
    <source>
        <dbReference type="ARBA" id="ARBA00022723"/>
    </source>
</evidence>
<dbReference type="CDD" id="cd10917">
    <property type="entry name" value="CE4_NodB_like_6s_7s"/>
    <property type="match status" value="1"/>
</dbReference>
<dbReference type="Gene3D" id="3.20.20.370">
    <property type="entry name" value="Glycoside hydrolase/deacetylase"/>
    <property type="match status" value="1"/>
</dbReference>
<organism evidence="4 5">
    <name type="scientific">Candidatus Collierbacteria bacterium RIFCSPHIGHO2_02_FULL_49_10</name>
    <dbReference type="NCBI Taxonomy" id="1817723"/>
    <lineage>
        <taxon>Bacteria</taxon>
        <taxon>Candidatus Collieribacteriota</taxon>
    </lineage>
</organism>
<dbReference type="InterPro" id="IPR002509">
    <property type="entry name" value="NODB_dom"/>
</dbReference>
<evidence type="ECO:0000256" key="2">
    <source>
        <dbReference type="ARBA" id="ARBA00022801"/>
    </source>
</evidence>
<proteinExistence type="predicted"/>
<dbReference type="SUPFAM" id="SSF88713">
    <property type="entry name" value="Glycoside hydrolase/deacetylase"/>
    <property type="match status" value="1"/>
</dbReference>
<dbReference type="InterPro" id="IPR050248">
    <property type="entry name" value="Polysacc_deacetylase_ArnD"/>
</dbReference>
<dbReference type="AlphaFoldDB" id="A0A1F5EVM8"/>
<dbReference type="PANTHER" id="PTHR10587:SF133">
    <property type="entry name" value="CHITIN DEACETYLASE 1-RELATED"/>
    <property type="match status" value="1"/>
</dbReference>
<feature type="domain" description="NodB homology" evidence="3">
    <location>
        <begin position="47"/>
        <end position="234"/>
    </location>
</feature>
<dbReference type="GO" id="GO:0016020">
    <property type="term" value="C:membrane"/>
    <property type="evidence" value="ECO:0007669"/>
    <property type="project" value="TreeGrafter"/>
</dbReference>
<dbReference type="GO" id="GO:0016810">
    <property type="term" value="F:hydrolase activity, acting on carbon-nitrogen (but not peptide) bonds"/>
    <property type="evidence" value="ECO:0007669"/>
    <property type="project" value="InterPro"/>
</dbReference>
<dbReference type="Proteomes" id="UP000177390">
    <property type="component" value="Unassembled WGS sequence"/>
</dbReference>
<accession>A0A1F5EVM8</accession>
<protein>
    <recommendedName>
        <fullName evidence="3">NodB homology domain-containing protein</fullName>
    </recommendedName>
</protein>
<dbReference type="Pfam" id="PF01522">
    <property type="entry name" value="Polysacc_deac_1"/>
    <property type="match status" value="1"/>
</dbReference>
<sequence>MIPPKERISRRKFFKYCFEATEALLLPDFLRSPFDGRPILQVETTKPYVAVTIDDGVFPKEVERFLSTAAEYKTKCTVFPVGGLMRKNPSLWREVASADHEIGNHSHSHLNVSESTKAAILRDFSIFETEDYPEVIGSPFPVPGLARVPYALGPINVDVQKVIASLQDLHVHWRIDSYSWKKGGQDSNENLAYVMARMAQIRQGDIIILHFNPLDITALPYILDLITAKGLENVTFSTLWHHRRQIMKKRTRP</sequence>
<dbReference type="EMBL" id="MFAH01000028">
    <property type="protein sequence ID" value="OGD71336.1"/>
    <property type="molecule type" value="Genomic_DNA"/>
</dbReference>